<evidence type="ECO:0000259" key="15">
    <source>
        <dbReference type="Pfam" id="PF00593"/>
    </source>
</evidence>
<keyword evidence="5 12" id="KW-0812">Transmembrane</keyword>
<evidence type="ECO:0000256" key="3">
    <source>
        <dbReference type="ARBA" id="ARBA00022448"/>
    </source>
</evidence>
<evidence type="ECO:0000259" key="16">
    <source>
        <dbReference type="Pfam" id="PF07715"/>
    </source>
</evidence>
<feature type="domain" description="TonB-dependent receptor plug" evidence="16">
    <location>
        <begin position="63"/>
        <end position="167"/>
    </location>
</feature>
<evidence type="ECO:0000256" key="14">
    <source>
        <dbReference type="SAM" id="SignalP"/>
    </source>
</evidence>
<dbReference type="InterPro" id="IPR039426">
    <property type="entry name" value="TonB-dep_rcpt-like"/>
</dbReference>
<evidence type="ECO:0000256" key="8">
    <source>
        <dbReference type="ARBA" id="ARBA00023077"/>
    </source>
</evidence>
<evidence type="ECO:0000256" key="1">
    <source>
        <dbReference type="ARBA" id="ARBA00004571"/>
    </source>
</evidence>
<dbReference type="Pfam" id="PF07715">
    <property type="entry name" value="Plug"/>
    <property type="match status" value="1"/>
</dbReference>
<keyword evidence="4 12" id="KW-1134">Transmembrane beta strand</keyword>
<accession>A0A2N8KWE2</accession>
<feature type="chain" id="PRO_5014679687" evidence="14">
    <location>
        <begin position="35"/>
        <end position="798"/>
    </location>
</feature>
<dbReference type="GO" id="GO:0009279">
    <property type="term" value="C:cell outer membrane"/>
    <property type="evidence" value="ECO:0007669"/>
    <property type="project" value="UniProtKB-SubCell"/>
</dbReference>
<dbReference type="InterPro" id="IPR012910">
    <property type="entry name" value="Plug_dom"/>
</dbReference>
<name>A0A2N8KWE2_9BURK</name>
<keyword evidence="3 12" id="KW-0813">Transport</keyword>
<dbReference type="InterPro" id="IPR000531">
    <property type="entry name" value="Beta-barrel_TonB"/>
</dbReference>
<evidence type="ECO:0000256" key="6">
    <source>
        <dbReference type="ARBA" id="ARBA00022729"/>
    </source>
</evidence>
<keyword evidence="9 12" id="KW-0472">Membrane</keyword>
<reference evidence="17 18" key="1">
    <citation type="submission" date="2018-01" db="EMBL/GenBank/DDBJ databases">
        <title>Draft genome sequence of Paucibacter aquatile CR182 isolated from freshwater of the Nakdong River.</title>
        <authorList>
            <person name="Choi A."/>
            <person name="Chung E.J."/>
        </authorList>
    </citation>
    <scope>NUCLEOTIDE SEQUENCE [LARGE SCALE GENOMIC DNA]</scope>
    <source>
        <strain evidence="17 18">CR182</strain>
    </source>
</reference>
<dbReference type="EMBL" id="POSP01000003">
    <property type="protein sequence ID" value="PND37722.1"/>
    <property type="molecule type" value="Genomic_DNA"/>
</dbReference>
<evidence type="ECO:0000256" key="4">
    <source>
        <dbReference type="ARBA" id="ARBA00022452"/>
    </source>
</evidence>
<evidence type="ECO:0000256" key="9">
    <source>
        <dbReference type="ARBA" id="ARBA00023136"/>
    </source>
</evidence>
<dbReference type="PROSITE" id="PS52016">
    <property type="entry name" value="TONB_DEPENDENT_REC_3"/>
    <property type="match status" value="1"/>
</dbReference>
<dbReference type="OrthoDB" id="9760620at2"/>
<dbReference type="InterPro" id="IPR037066">
    <property type="entry name" value="Plug_dom_sf"/>
</dbReference>
<evidence type="ECO:0000256" key="11">
    <source>
        <dbReference type="ARBA" id="ARBA00023237"/>
    </source>
</evidence>
<evidence type="ECO:0000313" key="17">
    <source>
        <dbReference type="EMBL" id="PND37722.1"/>
    </source>
</evidence>
<comment type="similarity">
    <text evidence="2 12 13">Belongs to the TonB-dependent receptor family.</text>
</comment>
<dbReference type="SUPFAM" id="SSF56935">
    <property type="entry name" value="Porins"/>
    <property type="match status" value="1"/>
</dbReference>
<sequence>MSSPIFAGHCAALPHRRTLVLALSALFPLGAAQAQGVATDQQLAPVLITGASLRSGLAAHLPSNSVSKTAEDLRDQNLFNPEDALKYLPNTSIRKRYIGDRNSMIGGRSFGTLQPGRGLAYVDGYLISNFLGRFDGPRWNMITPEAIARVDMLYGPFSAIYPGNSIGTTVVTTEREPRGLEASARLTGYSQRFSQYGQADSYGGHQLSAYVGNRLDSGLWYTASLNHQNSTSQPMNYYSAGVNAKTGAFDPAKPGDKIVTGIVYDRDPKGAARAVFGASGGAIDHTVQDMLKLKAGYAFTPELMASAMLGLWTNDTQNSNRPFLRDAAGHTVWSGAVSDGVNRFVIPDSAFAPSSRDELHRHGGLTLKTRYASGWNASLVYSNYRILRDIAAQANLPEPQAQAGGEGLWTRRDGTGWNTLELQAAYSPVAGDWGDGRHALTLGLHRNAYLLNSPSRKAPNWLSGETVLTQSYSGRSEVIAAYAQDAWKLQQDLTLTLGLRQEQFRTTDGLQLLRVASCKAEAGAQCQAMGDGSFQRSLPYAERKLSGASPKASLAWMAQPDLTLKASFGRGVRFPNVEELYNGTFTATSQTQSDPNLKAERSNALEFSAEKDWELQRLRVSLFHDDVRDAILRQSDTSVLPSVTRVSNVDRVRTYGLELVWQTQDLFIQGLSLDVNAAFAHSKVLANARDPQSVGKWWLRVPKVRANVLAAYRPNSRWMASLGLRHSGRAYNDSYNLDSNPNVYGGVSSFTFVDLRCSVQLSPKFELALGLDNATDRRGYQAHPYPGRTLFTEIRARY</sequence>
<dbReference type="GO" id="GO:0044718">
    <property type="term" value="P:siderophore transmembrane transport"/>
    <property type="evidence" value="ECO:0007669"/>
    <property type="project" value="TreeGrafter"/>
</dbReference>
<protein>
    <submittedName>
        <fullName evidence="17">TonB-dependent receptor</fullName>
    </submittedName>
</protein>
<feature type="domain" description="TonB-dependent receptor-like beta-barrel" evidence="15">
    <location>
        <begin position="316"/>
        <end position="773"/>
    </location>
</feature>
<feature type="signal peptide" evidence="14">
    <location>
        <begin position="1"/>
        <end position="34"/>
    </location>
</feature>
<comment type="caution">
    <text evidence="17">The sequence shown here is derived from an EMBL/GenBank/DDBJ whole genome shotgun (WGS) entry which is preliminary data.</text>
</comment>
<comment type="subcellular location">
    <subcellularLocation>
        <location evidence="1 12">Cell outer membrane</location>
        <topology evidence="1 12">Multi-pass membrane protein</topology>
    </subcellularLocation>
</comment>
<keyword evidence="6 14" id="KW-0732">Signal</keyword>
<keyword evidence="8 13" id="KW-0798">TonB box</keyword>
<dbReference type="PANTHER" id="PTHR30069:SF53">
    <property type="entry name" value="COLICIN I RECEPTOR-RELATED"/>
    <property type="match status" value="1"/>
</dbReference>
<evidence type="ECO:0000256" key="10">
    <source>
        <dbReference type="ARBA" id="ARBA00023170"/>
    </source>
</evidence>
<dbReference type="RefSeq" id="WP_102767642.1">
    <property type="nucleotide sequence ID" value="NZ_POSP01000003.1"/>
</dbReference>
<keyword evidence="7" id="KW-0406">Ion transport</keyword>
<dbReference type="Gene3D" id="2.40.170.20">
    <property type="entry name" value="TonB-dependent receptor, beta-barrel domain"/>
    <property type="match status" value="1"/>
</dbReference>
<dbReference type="Gene3D" id="2.170.130.10">
    <property type="entry name" value="TonB-dependent receptor, plug domain"/>
    <property type="match status" value="1"/>
</dbReference>
<organism evidence="17 18">
    <name type="scientific">Kinneretia aquatilis</name>
    <dbReference type="NCBI Taxonomy" id="2070761"/>
    <lineage>
        <taxon>Bacteria</taxon>
        <taxon>Pseudomonadati</taxon>
        <taxon>Pseudomonadota</taxon>
        <taxon>Betaproteobacteria</taxon>
        <taxon>Burkholderiales</taxon>
        <taxon>Sphaerotilaceae</taxon>
        <taxon>Roseateles</taxon>
    </lineage>
</organism>
<keyword evidence="10 17" id="KW-0675">Receptor</keyword>
<proteinExistence type="inferred from homology"/>
<dbReference type="AlphaFoldDB" id="A0A2N8KWE2"/>
<dbReference type="CDD" id="cd01347">
    <property type="entry name" value="ligand_gated_channel"/>
    <property type="match status" value="1"/>
</dbReference>
<keyword evidence="18" id="KW-1185">Reference proteome</keyword>
<dbReference type="PANTHER" id="PTHR30069">
    <property type="entry name" value="TONB-DEPENDENT OUTER MEMBRANE RECEPTOR"/>
    <property type="match status" value="1"/>
</dbReference>
<evidence type="ECO:0000256" key="7">
    <source>
        <dbReference type="ARBA" id="ARBA00023065"/>
    </source>
</evidence>
<evidence type="ECO:0000256" key="13">
    <source>
        <dbReference type="RuleBase" id="RU003357"/>
    </source>
</evidence>
<evidence type="ECO:0000256" key="12">
    <source>
        <dbReference type="PROSITE-ProRule" id="PRU01360"/>
    </source>
</evidence>
<keyword evidence="11 12" id="KW-0998">Cell outer membrane</keyword>
<dbReference type="InterPro" id="IPR036942">
    <property type="entry name" value="Beta-barrel_TonB_sf"/>
</dbReference>
<dbReference type="Pfam" id="PF00593">
    <property type="entry name" value="TonB_dep_Rec_b-barrel"/>
    <property type="match status" value="1"/>
</dbReference>
<evidence type="ECO:0000313" key="18">
    <source>
        <dbReference type="Proteomes" id="UP000235916"/>
    </source>
</evidence>
<evidence type="ECO:0000256" key="2">
    <source>
        <dbReference type="ARBA" id="ARBA00009810"/>
    </source>
</evidence>
<dbReference type="GO" id="GO:0015344">
    <property type="term" value="F:siderophore uptake transmembrane transporter activity"/>
    <property type="evidence" value="ECO:0007669"/>
    <property type="project" value="TreeGrafter"/>
</dbReference>
<gene>
    <name evidence="17" type="ORF">C1O66_09425</name>
</gene>
<dbReference type="Proteomes" id="UP000235916">
    <property type="component" value="Unassembled WGS sequence"/>
</dbReference>
<evidence type="ECO:0000256" key="5">
    <source>
        <dbReference type="ARBA" id="ARBA00022692"/>
    </source>
</evidence>